<dbReference type="Gene3D" id="3.90.70.10">
    <property type="entry name" value="Cysteine proteinases"/>
    <property type="match status" value="2"/>
</dbReference>
<feature type="compositionally biased region" description="Basic residues" evidence="8">
    <location>
        <begin position="144"/>
        <end position="155"/>
    </location>
</feature>
<accession>A0ABQ8FMP2</accession>
<keyword evidence="6" id="KW-0378">Hydrolase</keyword>
<comment type="catalytic activity">
    <reaction evidence="1">
        <text>Thiol-dependent hydrolysis of ester, thioester, amide, peptide and isopeptide bonds formed by the C-terminal Gly of ubiquitin (a 76-residue protein attached to proteins as an intracellular targeting signal).</text>
        <dbReference type="EC" id="3.4.19.12"/>
    </reaction>
</comment>
<organism evidence="10 11">
    <name type="scientific">Batrachochytrium salamandrivorans</name>
    <dbReference type="NCBI Taxonomy" id="1357716"/>
    <lineage>
        <taxon>Eukaryota</taxon>
        <taxon>Fungi</taxon>
        <taxon>Fungi incertae sedis</taxon>
        <taxon>Chytridiomycota</taxon>
        <taxon>Chytridiomycota incertae sedis</taxon>
        <taxon>Chytridiomycetes</taxon>
        <taxon>Rhizophydiales</taxon>
        <taxon>Rhizophydiales incertae sedis</taxon>
        <taxon>Batrachochytrium</taxon>
    </lineage>
</organism>
<feature type="compositionally biased region" description="Basic residues" evidence="8">
    <location>
        <begin position="306"/>
        <end position="320"/>
    </location>
</feature>
<evidence type="ECO:0000256" key="6">
    <source>
        <dbReference type="ARBA" id="ARBA00022801"/>
    </source>
</evidence>
<keyword evidence="11" id="KW-1185">Reference proteome</keyword>
<evidence type="ECO:0000256" key="7">
    <source>
        <dbReference type="ARBA" id="ARBA00022807"/>
    </source>
</evidence>
<dbReference type="EC" id="3.4.19.12" evidence="3"/>
<feature type="compositionally biased region" description="Low complexity" evidence="8">
    <location>
        <begin position="16"/>
        <end position="63"/>
    </location>
</feature>
<dbReference type="Proteomes" id="UP001648503">
    <property type="component" value="Unassembled WGS sequence"/>
</dbReference>
<dbReference type="PANTHER" id="PTHR21646">
    <property type="entry name" value="UBIQUITIN CARBOXYL-TERMINAL HYDROLASE"/>
    <property type="match status" value="1"/>
</dbReference>
<sequence length="1335" mass="148852">MKVKQYGKRKKEPHCPKSVDTLSSKSSSASAVHSHSPAASTNTTNPSTNSCSSSSRSGSLASSDIPTTPRVTAPFAQSHLLLSDEETQPQLLHTSNTTVGTESTNSSATGPSALVNPVAVDSATNTTTNTTSSFQPTSKTASPPKKHHHSIHQSPKHSCQASQPSTIPSKLKVTFNLAINKVAQFKATDRPDTLADLFKKHCGIKVTGLSVPASLTLQAPRKSALSRRSLVVHPSCAIVENKEMISHDIGVEEAAAEKSVPLECLFGDESVQEECSEALVSSTPTTDTTTTTTTTTATTSTTATTKKAKKRNAKRKKHQQRAAQGASIDSNSEPEKDAGAVLKKHASSPLTDEATGDSISEQEIVEIAKRMSTLTKESMQEEFKKLFTLYNFSTHDKKAEVTGRVMRSMKTKAIYNPAVDVCKEVIPGEKQNVTLVPAASSGKNLHAPLGHLIPELSSLTPSAYPNSSALSSFSVQIPEVQMLSGEEQLYRRDSKLDVESKATLSETSKSIIPLSISSPRIELYQTYDTLCYELYIKGLTHADIRLDLSYEQPIVLFPLRKTAFKIIHDSRFEKERYNLTVGIKVSITLYKTDSRVSYPSICSLEPIEIPCKLLSSPNLNGIDVPMVGAALSDTTVGDFIDDKSDKVTNSIILLCFCTYHFLSRIDYTKEAKVQPHIRPLRVRGLSEPLAPPSFFEPLHHSMLGIDMADSQSAPGAMDTFVQRQDLNFTRQNVPSLCGLLNEGVDCFLNTIIQCLASIPEFSAYFIEKEYLPHLNQDNPMSNSGGSMANAFADLLCNLATRSAPFVPKELKIALEKFWPCYDPYTQQDAQEFLNYILDAVHEDVNKITKKPYIELPDYDDSAPPEKVASEYWDAHAKRNDSIIVDKFQGQYKSKITCKVCGQTSVKFDPFMNLTMEIPQIKVDFSLYLSEAGKPLRLVRFSMYPTSALADVRDMVSDIYDLEQRMLEFGILRDRFEIDRFGCPSGTVQDYLPFAGESPRLILFSSIPDSRYICISQLAQCASTPFPCDRDSYSSATDSEDDYTYYEQRFGWPIVISVPDKKYSCDSLYDTIFEKLIDAGLILDTALEKMSLCNEKVFQVCTDINVDLDESTMFCLPDELMSMSLIWTGTDVRDDYLKLDVLGQLLRGHYDPPSPHSVTLNECIEEHLREEEIDEWYCGRCKEHTHGLKKLDLWKLPEILIVHLKRFVLHPRLQIWTKLESVVDFPLDQFQIGKFSVCKNEEFKSYELFSVSNHIGGTERGHYTAFCKRMGKWYQFDDEVVEAVEDHRVSSKWGYVLFFRLKQDDLSSSSSSLESVLTDTEESSDVPITSWPPEDD</sequence>
<evidence type="ECO:0000313" key="10">
    <source>
        <dbReference type="EMBL" id="KAH6600943.1"/>
    </source>
</evidence>
<evidence type="ECO:0000259" key="9">
    <source>
        <dbReference type="PROSITE" id="PS50235"/>
    </source>
</evidence>
<protein>
    <recommendedName>
        <fullName evidence="3">ubiquitinyl hydrolase 1</fullName>
        <ecNumber evidence="3">3.4.19.12</ecNumber>
    </recommendedName>
</protein>
<dbReference type="InterPro" id="IPR028889">
    <property type="entry name" value="USP"/>
</dbReference>
<keyword evidence="7" id="KW-0788">Thiol protease</keyword>
<feature type="compositionally biased region" description="Basic residues" evidence="8">
    <location>
        <begin position="1"/>
        <end position="12"/>
    </location>
</feature>
<feature type="compositionally biased region" description="Low complexity" evidence="8">
    <location>
        <begin position="281"/>
        <end position="305"/>
    </location>
</feature>
<feature type="region of interest" description="Disordered" evidence="8">
    <location>
        <begin position="277"/>
        <end position="357"/>
    </location>
</feature>
<evidence type="ECO:0000313" key="11">
    <source>
        <dbReference type="Proteomes" id="UP001648503"/>
    </source>
</evidence>
<dbReference type="InterPro" id="IPR050185">
    <property type="entry name" value="Ub_carboxyl-term_hydrolase"/>
</dbReference>
<comment type="caution">
    <text evidence="10">The sequence shown here is derived from an EMBL/GenBank/DDBJ whole genome shotgun (WGS) entry which is preliminary data.</text>
</comment>
<gene>
    <name evidence="10" type="ORF">BASA50_001948</name>
</gene>
<dbReference type="SUPFAM" id="SSF54001">
    <property type="entry name" value="Cysteine proteinases"/>
    <property type="match status" value="1"/>
</dbReference>
<feature type="region of interest" description="Disordered" evidence="8">
    <location>
        <begin position="1305"/>
        <end position="1335"/>
    </location>
</feature>
<feature type="region of interest" description="Disordered" evidence="8">
    <location>
        <begin position="95"/>
        <end position="114"/>
    </location>
</feature>
<feature type="compositionally biased region" description="Polar residues" evidence="8">
    <location>
        <begin position="95"/>
        <end position="110"/>
    </location>
</feature>
<feature type="region of interest" description="Disordered" evidence="8">
    <location>
        <begin position="123"/>
        <end position="164"/>
    </location>
</feature>
<feature type="compositionally biased region" description="Polar residues" evidence="8">
    <location>
        <begin position="132"/>
        <end position="141"/>
    </location>
</feature>
<evidence type="ECO:0000256" key="4">
    <source>
        <dbReference type="ARBA" id="ARBA00022670"/>
    </source>
</evidence>
<keyword evidence="5" id="KW-0833">Ubl conjugation pathway</keyword>
<evidence type="ECO:0000256" key="8">
    <source>
        <dbReference type="SAM" id="MobiDB-lite"/>
    </source>
</evidence>
<dbReference type="PROSITE" id="PS50235">
    <property type="entry name" value="USP_3"/>
    <property type="match status" value="1"/>
</dbReference>
<feature type="domain" description="USP" evidence="9">
    <location>
        <begin position="737"/>
        <end position="1301"/>
    </location>
</feature>
<evidence type="ECO:0000256" key="5">
    <source>
        <dbReference type="ARBA" id="ARBA00022786"/>
    </source>
</evidence>
<dbReference type="InterPro" id="IPR001394">
    <property type="entry name" value="Peptidase_C19_UCH"/>
</dbReference>
<evidence type="ECO:0000256" key="3">
    <source>
        <dbReference type="ARBA" id="ARBA00012759"/>
    </source>
</evidence>
<dbReference type="InterPro" id="IPR018200">
    <property type="entry name" value="USP_CS"/>
</dbReference>
<evidence type="ECO:0000256" key="2">
    <source>
        <dbReference type="ARBA" id="ARBA00009085"/>
    </source>
</evidence>
<feature type="compositionally biased region" description="Low complexity" evidence="8">
    <location>
        <begin position="1305"/>
        <end position="1317"/>
    </location>
</feature>
<reference evidence="10 11" key="1">
    <citation type="submission" date="2021-02" db="EMBL/GenBank/DDBJ databases">
        <title>Variation within the Batrachochytrium salamandrivorans European outbreak.</title>
        <authorList>
            <person name="Kelly M."/>
            <person name="Pasmans F."/>
            <person name="Shea T.P."/>
            <person name="Munoz J.F."/>
            <person name="Carranza S."/>
            <person name="Cuomo C.A."/>
            <person name="Martel A."/>
        </authorList>
    </citation>
    <scope>NUCLEOTIDE SEQUENCE [LARGE SCALE GENOMIC DNA]</scope>
    <source>
        <strain evidence="10 11">AMFP18/2</strain>
    </source>
</reference>
<keyword evidence="4" id="KW-0645">Protease</keyword>
<dbReference type="Pfam" id="PF00443">
    <property type="entry name" value="UCH"/>
    <property type="match status" value="1"/>
</dbReference>
<dbReference type="InterPro" id="IPR038765">
    <property type="entry name" value="Papain-like_cys_pep_sf"/>
</dbReference>
<name>A0ABQ8FMP2_9FUNG</name>
<evidence type="ECO:0000256" key="1">
    <source>
        <dbReference type="ARBA" id="ARBA00000707"/>
    </source>
</evidence>
<feature type="region of interest" description="Disordered" evidence="8">
    <location>
        <begin position="1"/>
        <end position="70"/>
    </location>
</feature>
<dbReference type="PANTHER" id="PTHR21646:SF24">
    <property type="entry name" value="UBIQUITIN CARBOXYL-TERMINAL HYDROLASE"/>
    <property type="match status" value="1"/>
</dbReference>
<proteinExistence type="inferred from homology"/>
<dbReference type="PROSITE" id="PS00973">
    <property type="entry name" value="USP_2"/>
    <property type="match status" value="1"/>
</dbReference>
<comment type="similarity">
    <text evidence="2">Belongs to the peptidase C19 family.</text>
</comment>
<dbReference type="EMBL" id="JAFCIX010000024">
    <property type="protein sequence ID" value="KAH6600943.1"/>
    <property type="molecule type" value="Genomic_DNA"/>
</dbReference>